<evidence type="ECO:0000313" key="4">
    <source>
        <dbReference type="Proteomes" id="UP000242515"/>
    </source>
</evidence>
<gene>
    <name evidence="3" type="ORF">SAMN05216522_101454</name>
</gene>
<protein>
    <submittedName>
        <fullName evidence="3">Ser/Thr protein kinase RdoA involved in Cpx stress response, MazF antagonist</fullName>
    </submittedName>
</protein>
<dbReference type="PANTHER" id="PTHR21064">
    <property type="entry name" value="AMINOGLYCOSIDE PHOSPHOTRANSFERASE DOMAIN-CONTAINING PROTEIN-RELATED"/>
    <property type="match status" value="1"/>
</dbReference>
<dbReference type="RefSeq" id="WP_092672076.1">
    <property type="nucleotide sequence ID" value="NZ_FOGC01000001.1"/>
</dbReference>
<dbReference type="Proteomes" id="UP000242515">
    <property type="component" value="Unassembled WGS sequence"/>
</dbReference>
<dbReference type="Gene3D" id="3.30.200.20">
    <property type="entry name" value="Phosphorylase Kinase, domain 1"/>
    <property type="match status" value="1"/>
</dbReference>
<dbReference type="STRING" id="988801.SAMN05216522_101454"/>
<evidence type="ECO:0000259" key="2">
    <source>
        <dbReference type="Pfam" id="PF01636"/>
    </source>
</evidence>
<dbReference type="Gene3D" id="3.90.1200.10">
    <property type="match status" value="1"/>
</dbReference>
<comment type="similarity">
    <text evidence="1">Belongs to the pseudomonas-type ThrB family.</text>
</comment>
<evidence type="ECO:0000313" key="3">
    <source>
        <dbReference type="EMBL" id="SEQ18448.1"/>
    </source>
</evidence>
<keyword evidence="4" id="KW-1185">Reference proteome</keyword>
<evidence type="ECO:0000256" key="1">
    <source>
        <dbReference type="ARBA" id="ARBA00038240"/>
    </source>
</evidence>
<dbReference type="InterPro" id="IPR050249">
    <property type="entry name" value="Pseudomonas-type_ThrB"/>
</dbReference>
<dbReference type="InterPro" id="IPR011009">
    <property type="entry name" value="Kinase-like_dom_sf"/>
</dbReference>
<dbReference type="PANTHER" id="PTHR21064:SF6">
    <property type="entry name" value="AMINOGLYCOSIDE PHOSPHOTRANSFERASE DOMAIN-CONTAINING PROTEIN"/>
    <property type="match status" value="1"/>
</dbReference>
<reference evidence="4" key="1">
    <citation type="submission" date="2016-10" db="EMBL/GenBank/DDBJ databases">
        <authorList>
            <person name="Varghese N."/>
            <person name="Submissions S."/>
        </authorList>
    </citation>
    <scope>NUCLEOTIDE SEQUENCE [LARGE SCALE GENOMIC DNA]</scope>
    <source>
        <strain evidence="4">8N4</strain>
    </source>
</reference>
<organism evidence="3 4">
    <name type="scientific">Rosenbergiella nectarea</name>
    <dbReference type="NCBI Taxonomy" id="988801"/>
    <lineage>
        <taxon>Bacteria</taxon>
        <taxon>Pseudomonadati</taxon>
        <taxon>Pseudomonadota</taxon>
        <taxon>Gammaproteobacteria</taxon>
        <taxon>Enterobacterales</taxon>
        <taxon>Erwiniaceae</taxon>
        <taxon>Rosenbergiella</taxon>
    </lineage>
</organism>
<dbReference type="InterPro" id="IPR002575">
    <property type="entry name" value="Aminoglycoside_PTrfase"/>
</dbReference>
<dbReference type="SUPFAM" id="SSF56112">
    <property type="entry name" value="Protein kinase-like (PK-like)"/>
    <property type="match status" value="1"/>
</dbReference>
<dbReference type="GO" id="GO:0004413">
    <property type="term" value="F:homoserine kinase activity"/>
    <property type="evidence" value="ECO:0007669"/>
    <property type="project" value="TreeGrafter"/>
</dbReference>
<dbReference type="OrthoDB" id="241498at2"/>
<proteinExistence type="inferred from homology"/>
<keyword evidence="3" id="KW-0418">Kinase</keyword>
<name>A0A1H9E0I5_9GAMM</name>
<dbReference type="AlphaFoldDB" id="A0A1H9E0I5"/>
<feature type="domain" description="Aminoglycoside phosphotransferase" evidence="2">
    <location>
        <begin position="40"/>
        <end position="269"/>
    </location>
</feature>
<accession>A0A1H9E0I5</accession>
<keyword evidence="3" id="KW-0808">Transferase</keyword>
<sequence length="338" mass="38824">MSVKQYDALDQAVLLHIANHVVQAYPLLQNAEIKLLCRSENATFSVIAQGKRYALRLHRGNYHQKAAIESELLWLDALRSEGIQVPEALRDGQGERIQTYVLSPDEQRHAVLFHWIEGEMPTSEVSPDAFKQLGEITARLHRHSRQWQRPTAFQRLRWDHDSMVGSTSHWGDWRDMSDLSSKDHDLICTVIADVDAKLTRYGQQSDRFGLIHADLRLTNLLLDRGETRVIDFDDCGFGWYLHDLAAAISFVEHHPSAPLWVDRWIEGYQQIHHFSDDDFAVLPALFIQRRIQLTAWLGSHCETDMAKSVAQGWSADTLGLCRTYLEGKQRPIGHTVHY</sequence>
<dbReference type="EMBL" id="FOGC01000001">
    <property type="protein sequence ID" value="SEQ18448.1"/>
    <property type="molecule type" value="Genomic_DNA"/>
</dbReference>
<dbReference type="Pfam" id="PF01636">
    <property type="entry name" value="APH"/>
    <property type="match status" value="1"/>
</dbReference>
<dbReference type="GO" id="GO:0009088">
    <property type="term" value="P:threonine biosynthetic process"/>
    <property type="evidence" value="ECO:0007669"/>
    <property type="project" value="TreeGrafter"/>
</dbReference>